<sequence length="114" mass="12381">MAIEGSVTRRSEYRTLGGLPGYLPARSTLRSIAPPEGPKPSKILHSKMVVRFSHTTNEPGFHRCSWGDEFLDAPLAGTPPSAQVEIPKMRKIIETTPINVTERSSGLTVVIAGK</sequence>
<evidence type="ECO:0000313" key="2">
    <source>
        <dbReference type="Proteomes" id="UP001218188"/>
    </source>
</evidence>
<organism evidence="1 2">
    <name type="scientific">Mycena alexandri</name>
    <dbReference type="NCBI Taxonomy" id="1745969"/>
    <lineage>
        <taxon>Eukaryota</taxon>
        <taxon>Fungi</taxon>
        <taxon>Dikarya</taxon>
        <taxon>Basidiomycota</taxon>
        <taxon>Agaricomycotina</taxon>
        <taxon>Agaricomycetes</taxon>
        <taxon>Agaricomycetidae</taxon>
        <taxon>Agaricales</taxon>
        <taxon>Marasmiineae</taxon>
        <taxon>Mycenaceae</taxon>
        <taxon>Mycena</taxon>
    </lineage>
</organism>
<comment type="caution">
    <text evidence="1">The sequence shown here is derived from an EMBL/GenBank/DDBJ whole genome shotgun (WGS) entry which is preliminary data.</text>
</comment>
<dbReference type="Proteomes" id="UP001218188">
    <property type="component" value="Unassembled WGS sequence"/>
</dbReference>
<proteinExistence type="predicted"/>
<reference evidence="1" key="1">
    <citation type="submission" date="2023-03" db="EMBL/GenBank/DDBJ databases">
        <title>Massive genome expansion in bonnet fungi (Mycena s.s.) driven by repeated elements and novel gene families across ecological guilds.</title>
        <authorList>
            <consortium name="Lawrence Berkeley National Laboratory"/>
            <person name="Harder C.B."/>
            <person name="Miyauchi S."/>
            <person name="Viragh M."/>
            <person name="Kuo A."/>
            <person name="Thoen E."/>
            <person name="Andreopoulos B."/>
            <person name="Lu D."/>
            <person name="Skrede I."/>
            <person name="Drula E."/>
            <person name="Henrissat B."/>
            <person name="Morin E."/>
            <person name="Kohler A."/>
            <person name="Barry K."/>
            <person name="LaButti K."/>
            <person name="Morin E."/>
            <person name="Salamov A."/>
            <person name="Lipzen A."/>
            <person name="Mereny Z."/>
            <person name="Hegedus B."/>
            <person name="Baldrian P."/>
            <person name="Stursova M."/>
            <person name="Weitz H."/>
            <person name="Taylor A."/>
            <person name="Grigoriev I.V."/>
            <person name="Nagy L.G."/>
            <person name="Martin F."/>
            <person name="Kauserud H."/>
        </authorList>
    </citation>
    <scope>NUCLEOTIDE SEQUENCE</scope>
    <source>
        <strain evidence="1">CBHHK200</strain>
    </source>
</reference>
<dbReference type="AlphaFoldDB" id="A0AAD6T922"/>
<keyword evidence="2" id="KW-1185">Reference proteome</keyword>
<protein>
    <submittedName>
        <fullName evidence="1">Uncharacterized protein</fullName>
    </submittedName>
</protein>
<name>A0AAD6T922_9AGAR</name>
<dbReference type="EMBL" id="JARJCM010000016">
    <property type="protein sequence ID" value="KAJ7041623.1"/>
    <property type="molecule type" value="Genomic_DNA"/>
</dbReference>
<evidence type="ECO:0000313" key="1">
    <source>
        <dbReference type="EMBL" id="KAJ7041623.1"/>
    </source>
</evidence>
<accession>A0AAD6T922</accession>
<gene>
    <name evidence="1" type="ORF">C8F04DRAFT_1177078</name>
</gene>